<dbReference type="HOGENOM" id="CLU_3409405_0_0_3"/>
<evidence type="ECO:0000313" key="2">
    <source>
        <dbReference type="EMBL" id="AGY57303.1"/>
    </source>
</evidence>
<organism evidence="2 3">
    <name type="scientific">Gloeobacter kilaueensis (strain ATCC BAA-2537 / CCAP 1431/1 / ULC 316 / JS1)</name>
    <dbReference type="NCBI Taxonomy" id="1183438"/>
    <lineage>
        <taxon>Bacteria</taxon>
        <taxon>Bacillati</taxon>
        <taxon>Cyanobacteriota</taxon>
        <taxon>Cyanophyceae</taxon>
        <taxon>Gloeobacterales</taxon>
        <taxon>Gloeobacteraceae</taxon>
        <taxon>Gloeobacter</taxon>
    </lineage>
</organism>
<evidence type="ECO:0000256" key="1">
    <source>
        <dbReference type="SAM" id="Phobius"/>
    </source>
</evidence>
<dbReference type="GO" id="GO:0019684">
    <property type="term" value="P:photosynthesis, light reaction"/>
    <property type="evidence" value="ECO:0007669"/>
    <property type="project" value="InterPro"/>
</dbReference>
<dbReference type="Proteomes" id="UP000017396">
    <property type="component" value="Chromosome"/>
</dbReference>
<dbReference type="KEGG" id="glj:GKIL_1057"/>
<dbReference type="InterPro" id="IPR007826">
    <property type="entry name" value="PSII_PsbM"/>
</dbReference>
<keyword evidence="1" id="KW-0812">Transmembrane</keyword>
<reference evidence="2 3" key="1">
    <citation type="journal article" date="2013" name="PLoS ONE">
        <title>Cultivation and Complete Genome Sequencing of Gloeobacter kilaueensis sp. nov., from a Lava Cave in Kilauea Caldera, Hawai'i.</title>
        <authorList>
            <person name="Saw J.H."/>
            <person name="Schatz M."/>
            <person name="Brown M.V."/>
            <person name="Kunkel D.D."/>
            <person name="Foster J.S."/>
            <person name="Shick H."/>
            <person name="Christensen S."/>
            <person name="Hou S."/>
            <person name="Wan X."/>
            <person name="Donachie S.P."/>
        </authorList>
    </citation>
    <scope>NUCLEOTIDE SEQUENCE [LARGE SCALE GENOMIC DNA]</scope>
    <source>
        <strain evidence="3">JS</strain>
    </source>
</reference>
<protein>
    <submittedName>
        <fullName evidence="2">Uncharacterized protein</fullName>
    </submittedName>
</protein>
<dbReference type="GO" id="GO:0009523">
    <property type="term" value="C:photosystem II"/>
    <property type="evidence" value="ECO:0007669"/>
    <property type="project" value="InterPro"/>
</dbReference>
<keyword evidence="1" id="KW-0472">Membrane</keyword>
<dbReference type="STRING" id="1183438.GKIL_1057"/>
<keyword evidence="3" id="KW-1185">Reference proteome</keyword>
<name>U5QEN1_GLOK1</name>
<keyword evidence="1" id="KW-1133">Transmembrane helix</keyword>
<evidence type="ECO:0000313" key="3">
    <source>
        <dbReference type="Proteomes" id="UP000017396"/>
    </source>
</evidence>
<dbReference type="Pfam" id="PF05151">
    <property type="entry name" value="PsbM"/>
    <property type="match status" value="1"/>
</dbReference>
<gene>
    <name evidence="2" type="ORF">GKIL_1057</name>
</gene>
<sequence length="29" mass="3203">MSIALLAIALLVLVCCGFLIIVWVQSERK</sequence>
<dbReference type="EMBL" id="CP003587">
    <property type="protein sequence ID" value="AGY57303.1"/>
    <property type="molecule type" value="Genomic_DNA"/>
</dbReference>
<accession>U5QEN1</accession>
<dbReference type="AlphaFoldDB" id="U5QEN1"/>
<dbReference type="RefSeq" id="WP_023172371.1">
    <property type="nucleotide sequence ID" value="NC_022600.1"/>
</dbReference>
<feature type="transmembrane region" description="Helical" evidence="1">
    <location>
        <begin position="6"/>
        <end position="24"/>
    </location>
</feature>
<proteinExistence type="predicted"/>